<dbReference type="AlphaFoldDB" id="A0A3B0V0K1"/>
<comment type="subcellular location">
    <subcellularLocation>
        <location evidence="1">Cell outer membrane</location>
    </subcellularLocation>
</comment>
<dbReference type="Gene3D" id="2.40.170.20">
    <property type="entry name" value="TonB-dependent receptor, beta-barrel domain"/>
    <property type="match status" value="1"/>
</dbReference>
<evidence type="ECO:0008006" key="5">
    <source>
        <dbReference type="Google" id="ProtNLM"/>
    </source>
</evidence>
<evidence type="ECO:0000256" key="1">
    <source>
        <dbReference type="ARBA" id="ARBA00004442"/>
    </source>
</evidence>
<evidence type="ECO:0000256" key="3">
    <source>
        <dbReference type="ARBA" id="ARBA00023237"/>
    </source>
</evidence>
<keyword evidence="2" id="KW-0472">Membrane</keyword>
<dbReference type="EMBL" id="UOER01000478">
    <property type="protein sequence ID" value="VAW25664.1"/>
    <property type="molecule type" value="Genomic_DNA"/>
</dbReference>
<dbReference type="InterPro" id="IPR036942">
    <property type="entry name" value="Beta-barrel_TonB_sf"/>
</dbReference>
<sequence>SNNQTTKFSNKEPYLNIDYDFLKGFIFSFDYIYTRYENKSLNQINTYQIANSTLSYKKEDSAWSFKINAQNLFNVQFKQKNSFSSYIISDSKTYILPRIVMFSVGYNL</sequence>
<accession>A0A3B0V0K1</accession>
<keyword evidence="3" id="KW-0998">Cell outer membrane</keyword>
<evidence type="ECO:0000313" key="4">
    <source>
        <dbReference type="EMBL" id="VAW25664.1"/>
    </source>
</evidence>
<reference evidence="4" key="1">
    <citation type="submission" date="2018-06" db="EMBL/GenBank/DDBJ databases">
        <authorList>
            <person name="Zhirakovskaya E."/>
        </authorList>
    </citation>
    <scope>NUCLEOTIDE SEQUENCE</scope>
</reference>
<proteinExistence type="predicted"/>
<protein>
    <recommendedName>
        <fullName evidence="5">TonB-dependent receptor</fullName>
    </recommendedName>
</protein>
<evidence type="ECO:0000256" key="2">
    <source>
        <dbReference type="ARBA" id="ARBA00023136"/>
    </source>
</evidence>
<name>A0A3B0V0K1_9ZZZZ</name>
<organism evidence="4">
    <name type="scientific">hydrothermal vent metagenome</name>
    <dbReference type="NCBI Taxonomy" id="652676"/>
    <lineage>
        <taxon>unclassified sequences</taxon>
        <taxon>metagenomes</taxon>
        <taxon>ecological metagenomes</taxon>
    </lineage>
</organism>
<dbReference type="SUPFAM" id="SSF56935">
    <property type="entry name" value="Porins"/>
    <property type="match status" value="1"/>
</dbReference>
<gene>
    <name evidence="4" type="ORF">MNBD_BACTEROID04-1614</name>
</gene>
<feature type="non-terminal residue" evidence="4">
    <location>
        <position position="1"/>
    </location>
</feature>
<dbReference type="GO" id="GO:0009279">
    <property type="term" value="C:cell outer membrane"/>
    <property type="evidence" value="ECO:0007669"/>
    <property type="project" value="UniProtKB-SubCell"/>
</dbReference>